<accession>A0A8S1GSA8</accession>
<dbReference type="PRINTS" id="PR00929">
    <property type="entry name" value="ATHOOK"/>
</dbReference>
<dbReference type="EMBL" id="CAJGYM010000004">
    <property type="protein sequence ID" value="CAD6186465.1"/>
    <property type="molecule type" value="Genomic_DNA"/>
</dbReference>
<feature type="compositionally biased region" description="Basic and acidic residues" evidence="1">
    <location>
        <begin position="111"/>
        <end position="122"/>
    </location>
</feature>
<comment type="caution">
    <text evidence="2">The sequence shown here is derived from an EMBL/GenBank/DDBJ whole genome shotgun (WGS) entry which is preliminary data.</text>
</comment>
<dbReference type="InterPro" id="IPR017956">
    <property type="entry name" value="AT_hook_DNA-bd_motif"/>
</dbReference>
<dbReference type="GO" id="GO:0003677">
    <property type="term" value="F:DNA binding"/>
    <property type="evidence" value="ECO:0007669"/>
    <property type="project" value="InterPro"/>
</dbReference>
<protein>
    <submittedName>
        <fullName evidence="2">Uncharacterized protein</fullName>
    </submittedName>
</protein>
<feature type="compositionally biased region" description="Basic and acidic residues" evidence="1">
    <location>
        <begin position="240"/>
        <end position="266"/>
    </location>
</feature>
<dbReference type="Proteomes" id="UP000835052">
    <property type="component" value="Unassembled WGS sequence"/>
</dbReference>
<feature type="compositionally biased region" description="Basic residues" evidence="1">
    <location>
        <begin position="228"/>
        <end position="239"/>
    </location>
</feature>
<feature type="compositionally biased region" description="Basic residues" evidence="1">
    <location>
        <begin position="726"/>
        <end position="736"/>
    </location>
</feature>
<feature type="compositionally biased region" description="Basic and acidic residues" evidence="1">
    <location>
        <begin position="438"/>
        <end position="475"/>
    </location>
</feature>
<reference evidence="2" key="1">
    <citation type="submission" date="2020-10" db="EMBL/GenBank/DDBJ databases">
        <authorList>
            <person name="Kikuchi T."/>
        </authorList>
    </citation>
    <scope>NUCLEOTIDE SEQUENCE</scope>
    <source>
        <strain evidence="2">NKZ352</strain>
    </source>
</reference>
<evidence type="ECO:0000313" key="3">
    <source>
        <dbReference type="Proteomes" id="UP000835052"/>
    </source>
</evidence>
<feature type="compositionally biased region" description="Basic and acidic residues" evidence="1">
    <location>
        <begin position="589"/>
        <end position="611"/>
    </location>
</feature>
<feature type="compositionally biased region" description="Basic and acidic residues" evidence="1">
    <location>
        <begin position="338"/>
        <end position="354"/>
    </location>
</feature>
<feature type="region of interest" description="Disordered" evidence="1">
    <location>
        <begin position="377"/>
        <end position="705"/>
    </location>
</feature>
<dbReference type="SMART" id="SM00384">
    <property type="entry name" value="AT_hook"/>
    <property type="match status" value="5"/>
</dbReference>
<feature type="compositionally biased region" description="Basic and acidic residues" evidence="1">
    <location>
        <begin position="218"/>
        <end position="227"/>
    </location>
</feature>
<feature type="region of interest" description="Disordered" evidence="1">
    <location>
        <begin position="338"/>
        <end position="361"/>
    </location>
</feature>
<feature type="region of interest" description="Disordered" evidence="1">
    <location>
        <begin position="81"/>
        <end position="324"/>
    </location>
</feature>
<feature type="compositionally biased region" description="Basic and acidic residues" evidence="1">
    <location>
        <begin position="312"/>
        <end position="324"/>
    </location>
</feature>
<feature type="compositionally biased region" description="Basic residues" evidence="1">
    <location>
        <begin position="641"/>
        <end position="650"/>
    </location>
</feature>
<evidence type="ECO:0000256" key="1">
    <source>
        <dbReference type="SAM" id="MobiDB-lite"/>
    </source>
</evidence>
<evidence type="ECO:0000313" key="2">
    <source>
        <dbReference type="EMBL" id="CAD6186465.1"/>
    </source>
</evidence>
<dbReference type="AlphaFoldDB" id="A0A8S1GSA8"/>
<feature type="compositionally biased region" description="Basic and acidic residues" evidence="1">
    <location>
        <begin position="492"/>
        <end position="507"/>
    </location>
</feature>
<feature type="compositionally biased region" description="Basic and acidic residues" evidence="1">
    <location>
        <begin position="545"/>
        <end position="564"/>
    </location>
</feature>
<gene>
    <name evidence="2" type="ORF">CAUJ_LOCUS2384</name>
</gene>
<feature type="compositionally biased region" description="Basic and acidic residues" evidence="1">
    <location>
        <begin position="630"/>
        <end position="640"/>
    </location>
</feature>
<feature type="compositionally biased region" description="Basic and acidic residues" evidence="1">
    <location>
        <begin position="51"/>
        <end position="61"/>
    </location>
</feature>
<feature type="compositionally biased region" description="Basic and acidic residues" evidence="1">
    <location>
        <begin position="682"/>
        <end position="695"/>
    </location>
</feature>
<name>A0A8S1GSA8_9PELO</name>
<keyword evidence="3" id="KW-1185">Reference proteome</keyword>
<proteinExistence type="predicted"/>
<feature type="region of interest" description="Disordered" evidence="1">
    <location>
        <begin position="718"/>
        <end position="742"/>
    </location>
</feature>
<sequence length="1004" mass="112191">MNLPSKRSNDREDGTRSMGKVSIGKALGDAEIDPPKRGRGRPRKSSFPEKVGIKETRDCPEEPLKCDRVLRSSAHKIAVIKKIVDSDPKPRKTGKRRLPESVSRANINISKEVKTGTKEQKLRRSSRSKSAILEKTAVEKKVDNASKPQKRSRGRASERSISRSITVQKGADRNSKLPKRTSNRIAQLSVPEKIVMEKEVNAPKKRAKSCTPKNLVSVEKEAKNDKKPQRRGRNCAPKHHVPDSNEDTSKKVTKKKIEVHKDEKRPRNGRSRSAKSSISKSVTVNKGADRDSKLPKRASRRIAQISVPRKKTASEKEVQTLTKPDKSCVPENLVSVEKEADNDKIPSKCGEGRPSELPISGSVTIKKEVDKDLIPLKRASSRISQPSGPERIASEKEINVPNKRARSCTPENLVPVEREADNDKKLSKSGEFCAPEQRSSEERAVENHFETVTEPEKLGREEVSTKKEVVAETKPKLAKSCAPESSVFEGTVGRKDVDKDVKPKISDKGLSSTQPISDSVTTKKKVDDDLNLPRSAVSRISKGSEPGEKIVIKKEVKNSEKRVESCASASLVSVVKEEGNHQKSRKRGRDCAPEHRISENETSEKTGDTKRQKLAQDIQSESSISKKVAVKKEVANDPKPQKRGRGHPSKRSVSVQKEVDVDSKLPKQANNLVSQLPVPEKTVVEKEVATEEKPTIRPKSSAPEHFISEENALENVFDPFTEPKKVGRGRPKKDKATKKEVVAEKKTKLGRACAPKNFIFEEIDSEKDLESVAKPGKLRRGRPPKNATFEKPLKKAVKESKRAEKKTEKTNIQFLSEEVEVLDDVDEGVSLLLPCDFARLKSLWTAMVSECDGDVVERYYFLAKSLLLGRISSYQPLDVLLHDFPLQIKESHLEFFSCLSQISGVFQHEYHNKSALISRHIVPGVKELYALLLLRSLLRNVRLAYSVEGHEAAYQISSIIRTCLKDEVDGALERQTETRGNGETRLLKLQHFKLPVLTELFPKE</sequence>
<feature type="compositionally biased region" description="Basic and acidic residues" evidence="1">
    <location>
        <begin position="416"/>
        <end position="428"/>
    </location>
</feature>
<feature type="region of interest" description="Disordered" evidence="1">
    <location>
        <begin position="1"/>
        <end position="61"/>
    </location>
</feature>
<organism evidence="2 3">
    <name type="scientific">Caenorhabditis auriculariae</name>
    <dbReference type="NCBI Taxonomy" id="2777116"/>
    <lineage>
        <taxon>Eukaryota</taxon>
        <taxon>Metazoa</taxon>
        <taxon>Ecdysozoa</taxon>
        <taxon>Nematoda</taxon>
        <taxon>Chromadorea</taxon>
        <taxon>Rhabditida</taxon>
        <taxon>Rhabditina</taxon>
        <taxon>Rhabditomorpha</taxon>
        <taxon>Rhabditoidea</taxon>
        <taxon>Rhabditidae</taxon>
        <taxon>Peloderinae</taxon>
        <taxon>Caenorhabditis</taxon>
    </lineage>
</organism>